<dbReference type="PANTHER" id="PTHR46079:SF3">
    <property type="entry name" value="FERM DOMAIN-CONTAINING PROTEIN 4A"/>
    <property type="match status" value="1"/>
</dbReference>
<evidence type="ECO:0000313" key="12">
    <source>
        <dbReference type="Proteomes" id="UP001318040"/>
    </source>
</evidence>
<dbReference type="PRINTS" id="PR00661">
    <property type="entry name" value="ERMFAMILY"/>
</dbReference>
<comment type="subcellular location">
    <subcellularLocation>
        <location evidence="3">Cell junction</location>
        <location evidence="3">Adherens junction</location>
    </subcellularLocation>
    <subcellularLocation>
        <location evidence="2">Cell junction</location>
        <location evidence="2">Tight junction</location>
    </subcellularLocation>
    <subcellularLocation>
        <location evidence="1">Cytoplasm</location>
        <location evidence="1">Cytoskeleton</location>
    </subcellularLocation>
</comment>
<evidence type="ECO:0000256" key="5">
    <source>
        <dbReference type="ARBA" id="ARBA00022490"/>
    </source>
</evidence>
<feature type="domain" description="FERM" evidence="11">
    <location>
        <begin position="61"/>
        <end position="363"/>
    </location>
</feature>
<feature type="compositionally biased region" description="Gly residues" evidence="10">
    <location>
        <begin position="865"/>
        <end position="883"/>
    </location>
</feature>
<keyword evidence="8" id="KW-0175">Coiled coil</keyword>
<feature type="region of interest" description="Disordered" evidence="10">
    <location>
        <begin position="523"/>
        <end position="544"/>
    </location>
</feature>
<name>A0AAJ7WTY3_PETMA</name>
<dbReference type="CDD" id="cd13191">
    <property type="entry name" value="FERM_C_FRMD4A_FRMD4B"/>
    <property type="match status" value="1"/>
</dbReference>
<keyword evidence="12" id="KW-1185">Reference proteome</keyword>
<dbReference type="GO" id="GO:0008092">
    <property type="term" value="F:cytoskeletal protein binding"/>
    <property type="evidence" value="ECO:0007669"/>
    <property type="project" value="InterPro"/>
</dbReference>
<dbReference type="GO" id="GO:0005923">
    <property type="term" value="C:bicellular tight junction"/>
    <property type="evidence" value="ECO:0007669"/>
    <property type="project" value="UniProtKB-SubCell"/>
</dbReference>
<dbReference type="InterPro" id="IPR000299">
    <property type="entry name" value="FERM_domain"/>
</dbReference>
<dbReference type="InterPro" id="IPR018979">
    <property type="entry name" value="FERM_N"/>
</dbReference>
<dbReference type="PROSITE" id="PS00661">
    <property type="entry name" value="FERM_2"/>
    <property type="match status" value="1"/>
</dbReference>
<dbReference type="InterPro" id="IPR018980">
    <property type="entry name" value="FERM_PH-like_C"/>
</dbReference>
<dbReference type="InterPro" id="IPR029071">
    <property type="entry name" value="Ubiquitin-like_domsf"/>
</dbReference>
<reference evidence="13" key="1">
    <citation type="submission" date="2025-08" db="UniProtKB">
        <authorList>
            <consortium name="RefSeq"/>
        </authorList>
    </citation>
    <scope>IDENTIFICATION</scope>
    <source>
        <tissue evidence="13">Sperm</tissue>
    </source>
</reference>
<dbReference type="SUPFAM" id="SSF47031">
    <property type="entry name" value="Second domain of FERM"/>
    <property type="match status" value="1"/>
</dbReference>
<dbReference type="InterPro" id="IPR019749">
    <property type="entry name" value="Band_41_domain"/>
</dbReference>
<evidence type="ECO:0000256" key="7">
    <source>
        <dbReference type="ARBA" id="ARBA00022949"/>
    </source>
</evidence>
<feature type="compositionally biased region" description="Polar residues" evidence="10">
    <location>
        <begin position="785"/>
        <end position="797"/>
    </location>
</feature>
<keyword evidence="6" id="KW-0597">Phosphoprotein</keyword>
<evidence type="ECO:0000313" key="13">
    <source>
        <dbReference type="RefSeq" id="XP_032810064.1"/>
    </source>
</evidence>
<dbReference type="Pfam" id="PF00373">
    <property type="entry name" value="FERM_M"/>
    <property type="match status" value="1"/>
</dbReference>
<protein>
    <submittedName>
        <fullName evidence="13">FERM domain-containing protein 4A isoform X1</fullName>
    </submittedName>
</protein>
<keyword evidence="9" id="KW-0206">Cytoskeleton</keyword>
<feature type="region of interest" description="Disordered" evidence="10">
    <location>
        <begin position="777"/>
        <end position="883"/>
    </location>
</feature>
<dbReference type="InterPro" id="IPR041785">
    <property type="entry name" value="FRMD4A/B_FERM_C"/>
</dbReference>
<dbReference type="SMART" id="SM00295">
    <property type="entry name" value="B41"/>
    <property type="match status" value="1"/>
</dbReference>
<dbReference type="SUPFAM" id="SSF54236">
    <property type="entry name" value="Ubiquitin-like"/>
    <property type="match status" value="1"/>
</dbReference>
<dbReference type="PANTHER" id="PTHR46079">
    <property type="entry name" value="FERM DOMAIN-CONTAINING PROTEIN 4"/>
    <property type="match status" value="1"/>
</dbReference>
<dbReference type="CDD" id="cd17103">
    <property type="entry name" value="FERM_F1_FRMD4"/>
    <property type="match status" value="1"/>
</dbReference>
<gene>
    <name evidence="13" type="primary">FRMD4A</name>
</gene>
<dbReference type="InterPro" id="IPR047176">
    <property type="entry name" value="FRMD4A/B"/>
</dbReference>
<proteinExistence type="predicted"/>
<dbReference type="InterPro" id="IPR021774">
    <property type="entry name" value="CUPID"/>
</dbReference>
<dbReference type="CTD" id="55691"/>
<dbReference type="InterPro" id="IPR019748">
    <property type="entry name" value="FERM_central"/>
</dbReference>
<evidence type="ECO:0000256" key="1">
    <source>
        <dbReference type="ARBA" id="ARBA00004245"/>
    </source>
</evidence>
<evidence type="ECO:0000256" key="8">
    <source>
        <dbReference type="ARBA" id="ARBA00023054"/>
    </source>
</evidence>
<dbReference type="Pfam" id="PF09379">
    <property type="entry name" value="FERM_N"/>
    <property type="match status" value="1"/>
</dbReference>
<dbReference type="SMART" id="SM01196">
    <property type="entry name" value="FERM_C"/>
    <property type="match status" value="1"/>
</dbReference>
<feature type="compositionally biased region" description="Polar residues" evidence="10">
    <location>
        <begin position="638"/>
        <end position="657"/>
    </location>
</feature>
<sequence length="1109" mass="123093">MARDARGLGHTVKALNGRGDASHKEAGRILQAYVSRRQDNCSDLLGLWCGLGDVYKMAEGRRCHVHLLDGRMLELLVQPKLLAKELLDMVASHFNLKEKEFFGLAYVDETGLYSWLQLDRRVLEHDFPKKSRCVVLNFTVKFYIESVAYLRENTAVELFFLNAKTCISKGIIEVDSETAFELSAYILQEAAGDYTCDDAVRSELKTLPPLPTLVLKEHPSIGYCEERIIEHYKKLKGQTRGQAIVNYMSVVETLPSYGVHYYPVKDKKGLPWWLGLSNKGISQYDFQDKLKPRQIYQWRQLENLYFREKKFSIEVHDPRRLTVSRRTFAQSGITVHTWYASPALIKSIWVMAIGQHQFYLDRKQSKAKIPVARSLSEIAIDLTELGSLSTSGLASMGSESKIISGSDGSLFSSGSQESEISQEARKDLMTALKSRRDALEDTLKLRVEELRLICLREADLTGKLPEEFPLALGEKAPSVRRRVGTSFKLDEHKIIMRGEEAELERLERDFAIQSQITEAAKRLASDPGVSKKARKQRKSSYQNSVRKLQDIEAAINQYRLRAGQEPTKRTSHIGDEENVHSDVQSDGSSLAEASALEDEDSPRSSLLSSLLSPQRLVPPLLGGYARPSPPTSLEGLRRQQSFRGDPSSPSKSGSWAESSLDEPYDRPRKPLLRHTMSSPLGSPSHQPGCQRAKGTGSLQTSPVKAGPRWDSSSVPSTPDSRTRAIPFSQHQRWFESTLGEQQHQQHQQQPLPAAHLRQRSCSLESQSQLLVSEGTTVAGGDLSCGTGTVSRSSNSSELPLDDHSSYTSQSSSECGYYGGPGGRTPYDASRPGRRASAGGADPRALQRHRSAESLVSEARGEMQGADGGGCGGPGGGGGPGGVGGARRAGLYRFPHNVPTSQYRVKEYPLYADRADGSRCVVRSLESEREGHYCVKAQVRTSHSYTAGGMYRERVARQEGGAVVHSITQSRSQVVRSCCQEGVRTSTLEHLRSWYERNAYRDPRRLSHVWSDADRLALYPQGAASPPPSKPTQTGGCGGGSRRNTLSPAHQAGEAASYTHQPVQHTRSYSRITYYSSIMNRQRSHRAQHITSPLATWHKEDHIQNTARLT</sequence>
<dbReference type="FunFam" id="3.10.20.90:FF:000019">
    <property type="entry name" value="FERM domain containing 4A"/>
    <property type="match status" value="1"/>
</dbReference>
<feature type="compositionally biased region" description="Polar residues" evidence="10">
    <location>
        <begin position="675"/>
        <end position="687"/>
    </location>
</feature>
<feature type="region of interest" description="Disordered" evidence="10">
    <location>
        <begin position="1019"/>
        <end position="1063"/>
    </location>
</feature>
<dbReference type="InterPro" id="IPR000798">
    <property type="entry name" value="Ez/rad/moesin-like"/>
</dbReference>
<dbReference type="FunFam" id="2.30.29.30:FF:000022">
    <property type="entry name" value="Putative FERM domain-containing protein 4A"/>
    <property type="match status" value="1"/>
</dbReference>
<evidence type="ECO:0000256" key="9">
    <source>
        <dbReference type="ARBA" id="ARBA00023212"/>
    </source>
</evidence>
<feature type="compositionally biased region" description="Basic and acidic residues" evidence="10">
    <location>
        <begin position="566"/>
        <end position="580"/>
    </location>
</feature>
<accession>A0AAJ7WTY3</accession>
<evidence type="ECO:0000259" key="11">
    <source>
        <dbReference type="PROSITE" id="PS50057"/>
    </source>
</evidence>
<feature type="compositionally biased region" description="Low complexity" evidence="10">
    <location>
        <begin position="603"/>
        <end position="621"/>
    </location>
</feature>
<dbReference type="Gene3D" id="3.10.20.90">
    <property type="entry name" value="Phosphatidylinositol 3-kinase Catalytic Subunit, Chain A, domain 1"/>
    <property type="match status" value="1"/>
</dbReference>
<dbReference type="Pfam" id="PF11819">
    <property type="entry name" value="CUPID"/>
    <property type="match status" value="1"/>
</dbReference>
<dbReference type="GO" id="GO:0005856">
    <property type="term" value="C:cytoskeleton"/>
    <property type="evidence" value="ECO:0007669"/>
    <property type="project" value="UniProtKB-SubCell"/>
</dbReference>
<dbReference type="Pfam" id="PF09380">
    <property type="entry name" value="FERM_C"/>
    <property type="match status" value="1"/>
</dbReference>
<dbReference type="SUPFAM" id="SSF50729">
    <property type="entry name" value="PH domain-like"/>
    <property type="match status" value="1"/>
</dbReference>
<evidence type="ECO:0000256" key="3">
    <source>
        <dbReference type="ARBA" id="ARBA00004536"/>
    </source>
</evidence>
<dbReference type="InterPro" id="IPR019747">
    <property type="entry name" value="FERM_CS"/>
</dbReference>
<keyword evidence="7" id="KW-0965">Cell junction</keyword>
<dbReference type="InterPro" id="IPR011993">
    <property type="entry name" value="PH-like_dom_sf"/>
</dbReference>
<dbReference type="Gene3D" id="1.20.80.10">
    <property type="match status" value="1"/>
</dbReference>
<keyword evidence="5" id="KW-0963">Cytoplasm</keyword>
<dbReference type="Proteomes" id="UP001318040">
    <property type="component" value="Chromosome 14"/>
</dbReference>
<dbReference type="PROSITE" id="PS50057">
    <property type="entry name" value="FERM_3"/>
    <property type="match status" value="1"/>
</dbReference>
<organism evidence="12 13">
    <name type="scientific">Petromyzon marinus</name>
    <name type="common">Sea lamprey</name>
    <dbReference type="NCBI Taxonomy" id="7757"/>
    <lineage>
        <taxon>Eukaryota</taxon>
        <taxon>Metazoa</taxon>
        <taxon>Chordata</taxon>
        <taxon>Craniata</taxon>
        <taxon>Vertebrata</taxon>
        <taxon>Cyclostomata</taxon>
        <taxon>Hyperoartia</taxon>
        <taxon>Petromyzontiformes</taxon>
        <taxon>Petromyzontidae</taxon>
        <taxon>Petromyzon</taxon>
    </lineage>
</organism>
<feature type="compositionally biased region" description="Polar residues" evidence="10">
    <location>
        <begin position="710"/>
        <end position="719"/>
    </location>
</feature>
<evidence type="ECO:0000256" key="2">
    <source>
        <dbReference type="ARBA" id="ARBA00004435"/>
    </source>
</evidence>
<evidence type="ECO:0000256" key="10">
    <source>
        <dbReference type="SAM" id="MobiDB-lite"/>
    </source>
</evidence>
<dbReference type="RefSeq" id="XP_032810064.1">
    <property type="nucleotide sequence ID" value="XM_032954173.1"/>
</dbReference>
<evidence type="ECO:0000256" key="4">
    <source>
        <dbReference type="ARBA" id="ARBA00022427"/>
    </source>
</evidence>
<dbReference type="InterPro" id="IPR035963">
    <property type="entry name" value="FERM_2"/>
</dbReference>
<dbReference type="PROSITE" id="PS00660">
    <property type="entry name" value="FERM_1"/>
    <property type="match status" value="1"/>
</dbReference>
<dbReference type="Gene3D" id="2.30.29.30">
    <property type="entry name" value="Pleckstrin-homology domain (PH domain)/Phosphotyrosine-binding domain (PTB)"/>
    <property type="match status" value="1"/>
</dbReference>
<dbReference type="FunFam" id="1.20.80.10:FF:000008">
    <property type="entry name" value="FERM domain containing 4A"/>
    <property type="match status" value="1"/>
</dbReference>
<dbReference type="CDD" id="cd14473">
    <property type="entry name" value="FERM_B-lobe"/>
    <property type="match status" value="1"/>
</dbReference>
<keyword evidence="4" id="KW-0796">Tight junction</keyword>
<dbReference type="AlphaFoldDB" id="A0AAJ7WTY3"/>
<evidence type="ECO:0000256" key="6">
    <source>
        <dbReference type="ARBA" id="ARBA00022553"/>
    </source>
</evidence>
<dbReference type="GO" id="GO:0005912">
    <property type="term" value="C:adherens junction"/>
    <property type="evidence" value="ECO:0007669"/>
    <property type="project" value="UniProtKB-SubCell"/>
</dbReference>
<dbReference type="InterPro" id="IPR014352">
    <property type="entry name" value="FERM/acyl-CoA-bd_prot_sf"/>
</dbReference>
<feature type="region of interest" description="Disordered" evidence="10">
    <location>
        <begin position="559"/>
        <end position="723"/>
    </location>
</feature>
<dbReference type="GO" id="GO:0090162">
    <property type="term" value="P:establishment of epithelial cell polarity"/>
    <property type="evidence" value="ECO:0007669"/>
    <property type="project" value="InterPro"/>
</dbReference>
<dbReference type="PRINTS" id="PR00935">
    <property type="entry name" value="BAND41"/>
</dbReference>
<dbReference type="KEGG" id="pmrn:116942368"/>